<dbReference type="InterPro" id="IPR026847">
    <property type="entry name" value="VPS13"/>
</dbReference>
<feature type="domain" description="Chorein N-terminal" evidence="4">
    <location>
        <begin position="2"/>
        <end position="1104"/>
    </location>
</feature>
<dbReference type="Pfam" id="PF25036">
    <property type="entry name" value="VPS13_VAB"/>
    <property type="match status" value="1"/>
</dbReference>
<dbReference type="GO" id="GO:0006623">
    <property type="term" value="P:protein targeting to vacuole"/>
    <property type="evidence" value="ECO:0007669"/>
    <property type="project" value="TreeGrafter"/>
</dbReference>
<evidence type="ECO:0000313" key="7">
    <source>
        <dbReference type="Proteomes" id="UP000078046"/>
    </source>
</evidence>
<protein>
    <recommendedName>
        <fullName evidence="8">Vacuolar protein sorting-associated protein 13A</fullName>
    </recommendedName>
</protein>
<reference evidence="6 7" key="1">
    <citation type="submission" date="2016-04" db="EMBL/GenBank/DDBJ databases">
        <title>The genome of Intoshia linei affirms orthonectids as highly simplified spiralians.</title>
        <authorList>
            <person name="Mikhailov K.V."/>
            <person name="Slusarev G.S."/>
            <person name="Nikitin M.A."/>
            <person name="Logacheva M.D."/>
            <person name="Penin A."/>
            <person name="Aleoshin V."/>
            <person name="Panchin Y.V."/>
        </authorList>
    </citation>
    <scope>NUCLEOTIDE SEQUENCE [LARGE SCALE GENOMIC DNA]</scope>
    <source>
        <strain evidence="6">Intl2013</strain>
        <tissue evidence="6">Whole animal</tissue>
    </source>
</reference>
<keyword evidence="3" id="KW-0445">Lipid transport</keyword>
<dbReference type="PANTHER" id="PTHR16166">
    <property type="entry name" value="VACUOLAR PROTEIN SORTING-ASSOCIATED PROTEIN VPS13"/>
    <property type="match status" value="1"/>
</dbReference>
<comment type="similarity">
    <text evidence="1">Belongs to the VPS13 family.</text>
</comment>
<sequence length="2490" mass="287337">MIFEKVVRWVINTYLSQFIENVNYSDINVGLLNGKISLTNVKVKNDAIEKFVSGLKVSRAIVNKIDISIPWTSGLFIPPTTILVDGLYIVVAPPNETTISNDEEMAWQQKLKKIDFLEAARKLRETSVENEESKKTKSITEKLGVTIIKNLQFTITNIHIRYENMPNSMGVFIQSLQFQTTNKYWNVDDEENENSSNTESAEEDVDYKLIILKDFGIYSCKNKINLTEKTLTEFKDYLSVEGFIKRCHDRQNCILKPVTLVLRSKINMNPENHNFSMSKFVFDLVFGEISIRISKYNAKFVLNELKAISMRKRYNKYNHLRPKIQISKAPKEWFKFAVNCYLENIRKHNNQWDMTNIFNYRKYFKLYIQVYKDKLCNINKDDKSTTEQNEILMDCEKLLSVFSIMLGRKLAEIEAKKTGLYPPKESSGWIPSWMKWGTGKSTEETNLSKEIEGGFTEEEKNKMYSAIGYVDSTLDDSIYPENYSIIVFKCVLSRFQLKLEDNLRNQVLEGIVDKFSFLISMRDKGFTFTVNTDYFAVFGAYPVPHKYKTTSDASTISSLSQKESVVAPKIIFLRKRENILNLKISKNPVDVSADYAIEMISEGMDVIYDSHTANRMVEWFSELNVDDVSNKVALAASTTLNIYRDRFNLHQILDNSIYVDLKFLVKSSRFIIPENGVYLNENSFFSLNFGDFNVVSHKTQRDDFNFNNVPISEMMDRVYDKFDIHLIDFGLGLNMPDGEIINLVEPIKLDLNLSKSIIPALFELPAMKMEAFLSKLDFKVKVDELQRIVKIILSIPAISFPTKDEKPLVSIVEQVKLVKDVDSRTEAINEISEMDDFISAKMSFDESDGGSIEENMDNVTQFKIAFTVDAINLTVIDTTASKSTMVAINLKKIGISVNINKYSKKMHLFVESVNASYENDNLGKVQNLIDTKETEKLISISVSQFDKNYISRRDEFAIKAKIDCDYLKICIYQPAVIFLKETCLNMYETILTNNNSNAFTTQYHEYRQSVNMYAISRSESGFTNYLKTFSQMPEFDQDSTMENTKNVDLDINVSQICIEFMDIVCLNLTGFSMDVKLLRNDSEIGVTLENLEILNIEQDAVYKNIFIVNKKLEKTENLLNLHVKSFTVRPIEEKFDVIIDLKCLQVEFVFISVFLKKIANKCEIFAIKKESIDTLTQSISKSAKFAVDTASNLLIGFNIQVISPKLILPTNSESIQVLYANLGSLKISNEYSIGIPLIDDILISMDNISLYSLKYTDRINNNFNKHVIIEPIHVDLNLQRNVQFNMDKSQPMINAFMDVNECNFKISYLDLKYILAIWYENINEVYENVSTKTEKVEKVKKVSFKDQENIETNNVQVKYKGKKVKKKSNDKPKIVEISFKFHLKTLQLILLDDTIIVKNEVSDENLRNNFRNIALVEIENLSLDLKILTNEDLSVEISLKNITLQDLRPERSVIHQIFERSNCYDCDKIIKATYTKEEGSQTPLLFVSIEKIVVCIWLEYLMELKDFFLKAFKREKPKKKHSKKQLQVEQVPETLSLNSDSSFEYVEETMEVVIVFSDPEFIMVDDRSNLNSRCFIAKSNLMVKCQLSDDVTLAFVELNNLEIFCSTFHLESRDKFKVKILNKTNMTVRYDINNLNSDVDASINAELFQFYMCPSTINLFFSILKNLSIKEDDSKHEEAFDFNKFWEIDKIVNQNFEFMKYALPVDVGSEGTSLSDVTEFFNNEKMNVVIENFIIHISDTQNSENNFIIEGGVSGIVESWSHNLVANLNTTIEVGYYNDRLAVWEPLLEPINQKSGVNKDAYRSFNLSIFYETNDLVEELDEDFRIPPPFNHVKVTSIDQLNLTLTKRAMHMLHRVATLFNDAYQLKENDCTHNKTDNNKMPFFIENISGLNITVKLDKNLEFSENSKCTSKLINTGNCAYFSYKEKSKIINNKFLDHGYLESTAQMEIGFSTNKIKINAIKYDLYPVAVNSNTMVVIDVNCCNDRQNIIIRSMYQVRNLLPYALAIKCFSKSVNNGKLIDIGSCQKNETLCIPVQHTLADTKMIISIENYVSEEIGNVFETNFKSTIKFTNSDGECRYIDSYLKKKIISLNDKSKDKTMYYLMFTPIMTFTNLLPFSIVFKNKEIVDEFMIKSGNCEIFDTLKNNSGSITVQFSYSNNDWSCVFNLVENEKFKKLTFTSSDQMEKLNLNLEIANEDGYYCVKIYSYYWLINKTSRNLVYKNNENLIISHPTGNESIVLMNRTNRVSLSIENSSWSKHFSLDAVGTLGLINCKKNNEEEEVSVSITLANFGLTRIITFSPFCFVSNLTWFKLKILQCKNIENSDPLILDPGKSKPLIIDSSGEELSFIVVALGENNTKKSMSVPFFPSKSSITTLFLQDPFVGVSVETNITESKLIMKFHNLDKHSAQWIILNDYKMETVKFYQKNSIEKIYLLKPNTYQRYTWQNHKEQYELICSIESQKDITIIGMGKRGTSKIEKLFYFFFFCELFY</sequence>
<dbReference type="Proteomes" id="UP000078046">
    <property type="component" value="Unassembled WGS sequence"/>
</dbReference>
<evidence type="ECO:0000259" key="4">
    <source>
        <dbReference type="Pfam" id="PF12624"/>
    </source>
</evidence>
<dbReference type="EMBL" id="LWCA01000346">
    <property type="protein sequence ID" value="OAF69039.1"/>
    <property type="molecule type" value="Genomic_DNA"/>
</dbReference>
<feature type="domain" description="Vacuolar protein sorting-associated protein 13 VPS13 adaptor binding" evidence="5">
    <location>
        <begin position="1950"/>
        <end position="2445"/>
    </location>
</feature>
<dbReference type="InterPro" id="IPR026854">
    <property type="entry name" value="VPS13_N"/>
</dbReference>
<evidence type="ECO:0000256" key="2">
    <source>
        <dbReference type="ARBA" id="ARBA00022448"/>
    </source>
</evidence>
<dbReference type="GO" id="GO:0045053">
    <property type="term" value="P:protein retention in Golgi apparatus"/>
    <property type="evidence" value="ECO:0007669"/>
    <property type="project" value="TreeGrafter"/>
</dbReference>
<evidence type="ECO:0000256" key="3">
    <source>
        <dbReference type="ARBA" id="ARBA00023055"/>
    </source>
</evidence>
<proteinExistence type="inferred from homology"/>
<name>A0A177B426_9BILA</name>
<evidence type="ECO:0000259" key="5">
    <source>
        <dbReference type="Pfam" id="PF25036"/>
    </source>
</evidence>
<dbReference type="OrthoDB" id="428159at2759"/>
<dbReference type="GO" id="GO:0006869">
    <property type="term" value="P:lipid transport"/>
    <property type="evidence" value="ECO:0007669"/>
    <property type="project" value="UniProtKB-KW"/>
</dbReference>
<dbReference type="PANTHER" id="PTHR16166:SF93">
    <property type="entry name" value="INTERMEMBRANE LIPID TRANSFER PROTEIN VPS13"/>
    <property type="match status" value="1"/>
</dbReference>
<keyword evidence="7" id="KW-1185">Reference proteome</keyword>
<accession>A0A177B426</accession>
<comment type="caution">
    <text evidence="6">The sequence shown here is derived from an EMBL/GenBank/DDBJ whole genome shotgun (WGS) entry which is preliminary data.</text>
</comment>
<gene>
    <name evidence="6" type="ORF">A3Q56_03206</name>
</gene>
<evidence type="ECO:0008006" key="8">
    <source>
        <dbReference type="Google" id="ProtNLM"/>
    </source>
</evidence>
<dbReference type="Pfam" id="PF12624">
    <property type="entry name" value="VPS13_N"/>
    <property type="match status" value="1"/>
</dbReference>
<evidence type="ECO:0000256" key="1">
    <source>
        <dbReference type="ARBA" id="ARBA00006545"/>
    </source>
</evidence>
<evidence type="ECO:0000313" key="6">
    <source>
        <dbReference type="EMBL" id="OAF69039.1"/>
    </source>
</evidence>
<dbReference type="InterPro" id="IPR009543">
    <property type="entry name" value="VPS13_VAB"/>
</dbReference>
<organism evidence="6 7">
    <name type="scientific">Intoshia linei</name>
    <dbReference type="NCBI Taxonomy" id="1819745"/>
    <lineage>
        <taxon>Eukaryota</taxon>
        <taxon>Metazoa</taxon>
        <taxon>Spiralia</taxon>
        <taxon>Lophotrochozoa</taxon>
        <taxon>Mesozoa</taxon>
        <taxon>Orthonectida</taxon>
        <taxon>Rhopaluridae</taxon>
        <taxon>Intoshia</taxon>
    </lineage>
</organism>
<keyword evidence="2" id="KW-0813">Transport</keyword>